<comment type="similarity">
    <text evidence="2">Belongs to the bacterial solute-binding protein SsuA/TauA family.</text>
</comment>
<evidence type="ECO:0000256" key="1">
    <source>
        <dbReference type="ARBA" id="ARBA00004418"/>
    </source>
</evidence>
<proteinExistence type="inferred from homology"/>
<dbReference type="Gene3D" id="3.40.190.10">
    <property type="entry name" value="Periplasmic binding protein-like II"/>
    <property type="match status" value="2"/>
</dbReference>
<comment type="caution">
    <text evidence="4">The sequence shown here is derived from an EMBL/GenBank/DDBJ whole genome shotgun (WGS) entry which is preliminary data.</text>
</comment>
<dbReference type="EMBL" id="BAABJO010000006">
    <property type="protein sequence ID" value="GAA5116950.1"/>
    <property type="molecule type" value="Genomic_DNA"/>
</dbReference>
<evidence type="ECO:0000256" key="3">
    <source>
        <dbReference type="ARBA" id="ARBA00022729"/>
    </source>
</evidence>
<keyword evidence="5" id="KW-1185">Reference proteome</keyword>
<gene>
    <name evidence="4" type="ORF">GCM10023320_18400</name>
</gene>
<dbReference type="SUPFAM" id="SSF53850">
    <property type="entry name" value="Periplasmic binding protein-like II"/>
    <property type="match status" value="1"/>
</dbReference>
<reference evidence="5" key="1">
    <citation type="journal article" date="2019" name="Int. J. Syst. Evol. Microbiol.">
        <title>The Global Catalogue of Microorganisms (GCM) 10K type strain sequencing project: providing services to taxonomists for standard genome sequencing and annotation.</title>
        <authorList>
            <consortium name="The Broad Institute Genomics Platform"/>
            <consortium name="The Broad Institute Genome Sequencing Center for Infectious Disease"/>
            <person name="Wu L."/>
            <person name="Ma J."/>
        </authorList>
    </citation>
    <scope>NUCLEOTIDE SEQUENCE [LARGE SCALE GENOMIC DNA]</scope>
    <source>
        <strain evidence="5">JCM 18302</strain>
    </source>
</reference>
<evidence type="ECO:0000256" key="2">
    <source>
        <dbReference type="ARBA" id="ARBA00010742"/>
    </source>
</evidence>
<protein>
    <submittedName>
        <fullName evidence="4">ABC transporter substrate-binding protein</fullName>
    </submittedName>
</protein>
<dbReference type="Proteomes" id="UP001500804">
    <property type="component" value="Unassembled WGS sequence"/>
</dbReference>
<dbReference type="PANTHER" id="PTHR30024">
    <property type="entry name" value="ALIPHATIC SULFONATES-BINDING PROTEIN-RELATED"/>
    <property type="match status" value="1"/>
</dbReference>
<evidence type="ECO:0000313" key="5">
    <source>
        <dbReference type="Proteomes" id="UP001500804"/>
    </source>
</evidence>
<accession>A0ABP9NLG3</accession>
<dbReference type="PANTHER" id="PTHR30024:SF47">
    <property type="entry name" value="TAURINE-BINDING PERIPLASMIC PROTEIN"/>
    <property type="match status" value="1"/>
</dbReference>
<sequence>MALTLGACGGDGGGAAPGEGGRTAITVSSLPSAFLAPLYIAEKDGLFEREGLDVTIVELQSGADGVPAAISGSSQYADLGFDDLATLSAEGEDSLVMVHNLVRRVTFTLVMNPDVARERGVSRESPIEARFAALKGLRLGVTSPGAASDKYMRYYLREAGLDPERDAEIIAIGDGASLLAALETGQIDAYQLSPPTPYVAQAEGFGTVLIDGPSGDVPTFADFAYTGFAANREWADANPEAARAFSRALNSAMGQVLADPRAAAEKIVDRMSAGDLPVLQQTLEALAPALSADGCFDAAAVQTTLTVMHDVQITDSAGDPAEGALWTNAYNQC</sequence>
<dbReference type="Pfam" id="PF13379">
    <property type="entry name" value="NMT1_2"/>
    <property type="match status" value="1"/>
</dbReference>
<evidence type="ECO:0000313" key="4">
    <source>
        <dbReference type="EMBL" id="GAA5116950.1"/>
    </source>
</evidence>
<keyword evidence="3" id="KW-0732">Signal</keyword>
<organism evidence="4 5">
    <name type="scientific">Pseudonocardia adelaidensis</name>
    <dbReference type="NCBI Taxonomy" id="648754"/>
    <lineage>
        <taxon>Bacteria</taxon>
        <taxon>Bacillati</taxon>
        <taxon>Actinomycetota</taxon>
        <taxon>Actinomycetes</taxon>
        <taxon>Pseudonocardiales</taxon>
        <taxon>Pseudonocardiaceae</taxon>
        <taxon>Pseudonocardia</taxon>
    </lineage>
</organism>
<comment type="subcellular location">
    <subcellularLocation>
        <location evidence="1">Periplasm</location>
    </subcellularLocation>
</comment>
<name>A0ABP9NLG3_9PSEU</name>